<proteinExistence type="predicted"/>
<comment type="caution">
    <text evidence="1">The sequence shown here is derived from an EMBL/GenBank/DDBJ whole genome shotgun (WGS) entry which is preliminary data.</text>
</comment>
<gene>
    <name evidence="1" type="ORF">WKI67_39630</name>
</gene>
<organism evidence="1 2">
    <name type="scientific">Streptomyces achmelvichensis</name>
    <dbReference type="NCBI Taxonomy" id="3134111"/>
    <lineage>
        <taxon>Bacteria</taxon>
        <taxon>Bacillati</taxon>
        <taxon>Actinomycetota</taxon>
        <taxon>Actinomycetes</taxon>
        <taxon>Kitasatosporales</taxon>
        <taxon>Streptomycetaceae</taxon>
        <taxon>Streptomyces</taxon>
    </lineage>
</organism>
<sequence length="487" mass="49685">MPSRETSSGPGGLGRSRETAMLALLSFAMLIVSLDQYIVVVALPDIARDLGYSAQTLQSVISAYAVASAGFLLFGGRAADLLGRRRVLATGLALYAGAALVGGLATGPGMLLAARAIQGLGGALVFPTTLALINTTFAEGRARNRALGIWGGSGAAGLVIGVLLGGILTQAFGWEAVFFVNVALAGPALVLAFVVIPRDGERERGRKFDLPGALSVTFGVTLIVFALVQGPGLGWLSPGILLSTVAGIMLLGAFFAIERRSNDPLMPTELLSNRNLITGVFIAFMFMATFGSVLYFLSIYFQEILGYDPLQTGAGFLIPTAVVVAGSTFAGHLVTRFGLRRTLAAAHIIGALGAVGLGLAISPDGSYVDLIPGLVALSIGDGVVFTGMFIAAATGIPDRQQGIASGIASTGSGAGAAVGLAILVLVATAGLDGLSGEELHVATAEGIRTALFAAAGGIVLTFLVTLRRCPTPPGQGLTPVPYQTRRC</sequence>
<evidence type="ECO:0000313" key="2">
    <source>
        <dbReference type="Proteomes" id="UP001377168"/>
    </source>
</evidence>
<protein>
    <submittedName>
        <fullName evidence="1">MFS transporter</fullName>
    </submittedName>
</protein>
<reference evidence="1" key="1">
    <citation type="submission" date="2024-03" db="EMBL/GenBank/DDBJ databases">
        <title>Novel Streptomyces species of biotechnological and ecological value are a feature of Machair soil.</title>
        <authorList>
            <person name="Prole J.R."/>
            <person name="Goodfellow M."/>
            <person name="Allenby N."/>
            <person name="Ward A.C."/>
        </authorList>
    </citation>
    <scope>NUCLEOTIDE SEQUENCE</scope>
    <source>
        <strain evidence="1">MS2.AVA.5</strain>
    </source>
</reference>
<accession>A0ACC6Q748</accession>
<dbReference type="Proteomes" id="UP001377168">
    <property type="component" value="Unassembled WGS sequence"/>
</dbReference>
<keyword evidence="2" id="KW-1185">Reference proteome</keyword>
<name>A0ACC6Q748_9ACTN</name>
<dbReference type="EMBL" id="JBBKAJ010000022">
    <property type="protein sequence ID" value="MEJ8639471.1"/>
    <property type="molecule type" value="Genomic_DNA"/>
</dbReference>
<evidence type="ECO:0000313" key="1">
    <source>
        <dbReference type="EMBL" id="MEJ8639471.1"/>
    </source>
</evidence>